<proteinExistence type="predicted"/>
<evidence type="ECO:0000313" key="3">
    <source>
        <dbReference type="Proteomes" id="UP000256964"/>
    </source>
</evidence>
<name>A0A371CZV6_9APHY</name>
<protein>
    <submittedName>
        <fullName evidence="2">Uncharacterized protein</fullName>
    </submittedName>
</protein>
<gene>
    <name evidence="2" type="ORF">OH76DRAFT_930634</name>
</gene>
<feature type="region of interest" description="Disordered" evidence="1">
    <location>
        <begin position="1"/>
        <end position="44"/>
    </location>
</feature>
<dbReference type="Proteomes" id="UP000256964">
    <property type="component" value="Unassembled WGS sequence"/>
</dbReference>
<organism evidence="2 3">
    <name type="scientific">Lentinus brumalis</name>
    <dbReference type="NCBI Taxonomy" id="2498619"/>
    <lineage>
        <taxon>Eukaryota</taxon>
        <taxon>Fungi</taxon>
        <taxon>Dikarya</taxon>
        <taxon>Basidiomycota</taxon>
        <taxon>Agaricomycotina</taxon>
        <taxon>Agaricomycetes</taxon>
        <taxon>Polyporales</taxon>
        <taxon>Polyporaceae</taxon>
        <taxon>Lentinus</taxon>
    </lineage>
</organism>
<keyword evidence="3" id="KW-1185">Reference proteome</keyword>
<evidence type="ECO:0000256" key="1">
    <source>
        <dbReference type="SAM" id="MobiDB-lite"/>
    </source>
</evidence>
<evidence type="ECO:0000313" key="2">
    <source>
        <dbReference type="EMBL" id="RDX45739.1"/>
    </source>
</evidence>
<sequence length="99" mass="10086">MSSTMPSLSSSSSAPSPPPGQSLSPPSRPTPTGGNQNAFPAGPGLQLTSSASLYLYTFLGTLRTNQVDKVGRPTVSYNPVSIACGRSSSSRVSSRAALN</sequence>
<dbReference type="AlphaFoldDB" id="A0A371CZV6"/>
<reference evidence="2 3" key="1">
    <citation type="journal article" date="2018" name="Biotechnol. Biofuels">
        <title>Integrative visual omics of the white-rot fungus Polyporus brumalis exposes the biotechnological potential of its oxidative enzymes for delignifying raw plant biomass.</title>
        <authorList>
            <person name="Miyauchi S."/>
            <person name="Rancon A."/>
            <person name="Drula E."/>
            <person name="Hage H."/>
            <person name="Chaduli D."/>
            <person name="Favel A."/>
            <person name="Grisel S."/>
            <person name="Henrissat B."/>
            <person name="Herpoel-Gimbert I."/>
            <person name="Ruiz-Duenas F.J."/>
            <person name="Chevret D."/>
            <person name="Hainaut M."/>
            <person name="Lin J."/>
            <person name="Wang M."/>
            <person name="Pangilinan J."/>
            <person name="Lipzen A."/>
            <person name="Lesage-Meessen L."/>
            <person name="Navarro D."/>
            <person name="Riley R."/>
            <person name="Grigoriev I.V."/>
            <person name="Zhou S."/>
            <person name="Raouche S."/>
            <person name="Rosso M.N."/>
        </authorList>
    </citation>
    <scope>NUCLEOTIDE SEQUENCE [LARGE SCALE GENOMIC DNA]</scope>
    <source>
        <strain evidence="2 3">BRFM 1820</strain>
    </source>
</reference>
<dbReference type="EMBL" id="KZ857434">
    <property type="protein sequence ID" value="RDX45739.1"/>
    <property type="molecule type" value="Genomic_DNA"/>
</dbReference>
<accession>A0A371CZV6</accession>
<feature type="compositionally biased region" description="Low complexity" evidence="1">
    <location>
        <begin position="1"/>
        <end position="14"/>
    </location>
</feature>